<dbReference type="SMART" id="SM00364">
    <property type="entry name" value="LRR_BAC"/>
    <property type="match status" value="9"/>
</dbReference>
<dbReference type="Pfam" id="PF13855">
    <property type="entry name" value="LRR_8"/>
    <property type="match status" value="1"/>
</dbReference>
<name>A0A6A6F9X3_9PEZI</name>
<protein>
    <recommendedName>
        <fullName evidence="6">L domain-like protein</fullName>
    </recommendedName>
</protein>
<dbReference type="OrthoDB" id="676979at2759"/>
<accession>A0A6A6F9X3</accession>
<feature type="compositionally biased region" description="Low complexity" evidence="3">
    <location>
        <begin position="369"/>
        <end position="384"/>
    </location>
</feature>
<dbReference type="Proteomes" id="UP000799539">
    <property type="component" value="Unassembled WGS sequence"/>
</dbReference>
<feature type="compositionally biased region" description="Polar residues" evidence="3">
    <location>
        <begin position="294"/>
        <end position="320"/>
    </location>
</feature>
<keyword evidence="2" id="KW-0677">Repeat</keyword>
<feature type="compositionally biased region" description="Basic and acidic residues" evidence="3">
    <location>
        <begin position="418"/>
        <end position="428"/>
    </location>
</feature>
<evidence type="ECO:0000256" key="1">
    <source>
        <dbReference type="ARBA" id="ARBA00022614"/>
    </source>
</evidence>
<feature type="compositionally biased region" description="Polar residues" evidence="3">
    <location>
        <begin position="168"/>
        <end position="178"/>
    </location>
</feature>
<dbReference type="Gene3D" id="3.80.10.10">
    <property type="entry name" value="Ribonuclease Inhibitor"/>
    <property type="match status" value="2"/>
</dbReference>
<feature type="compositionally biased region" description="Low complexity" evidence="3">
    <location>
        <begin position="403"/>
        <end position="414"/>
    </location>
</feature>
<feature type="compositionally biased region" description="Polar residues" evidence="3">
    <location>
        <begin position="198"/>
        <end position="216"/>
    </location>
</feature>
<dbReference type="Pfam" id="PF00560">
    <property type="entry name" value="LRR_1"/>
    <property type="match status" value="1"/>
</dbReference>
<feature type="compositionally biased region" description="Low complexity" evidence="3">
    <location>
        <begin position="258"/>
        <end position="293"/>
    </location>
</feature>
<dbReference type="PANTHER" id="PTHR48051">
    <property type="match status" value="1"/>
</dbReference>
<dbReference type="EMBL" id="ML992682">
    <property type="protein sequence ID" value="KAF2210197.1"/>
    <property type="molecule type" value="Genomic_DNA"/>
</dbReference>
<feature type="compositionally biased region" description="Pro residues" evidence="3">
    <location>
        <begin position="43"/>
        <end position="54"/>
    </location>
</feature>
<evidence type="ECO:0008006" key="6">
    <source>
        <dbReference type="Google" id="ProtNLM"/>
    </source>
</evidence>
<keyword evidence="1" id="KW-0433">Leucine-rich repeat</keyword>
<dbReference type="SUPFAM" id="SSF52058">
    <property type="entry name" value="L domain-like"/>
    <property type="match status" value="2"/>
</dbReference>
<proteinExistence type="predicted"/>
<keyword evidence="5" id="KW-1185">Reference proteome</keyword>
<dbReference type="PANTHER" id="PTHR48051:SF1">
    <property type="entry name" value="RAS SUPPRESSOR PROTEIN 1"/>
    <property type="match status" value="1"/>
</dbReference>
<sequence length="1065" mass="113495">MDPDGTSRPSTGIPRGASSKLPTTRLPAVRSRPASTATAPSSALPPPPPPPPPSRTIAPPSALSKPSPALATPKAPKRPPTTTTGLARPTPTSALKAPTSGLQKPGTAIRTGLTKPTPSTAKTSSTTASGLAPPRARTGLQKRTLSASRSTAVVDDEEVNDKLGSLDSFRSASRQGLSDESESCDLAEDHVPRRRTSRPSLSERTIETLQSMPSTPSDRRRSSFFNPPDSPMGPPLRPASAMSRNGGAGSRPGTSDGSTSSRPLSRASSTKIAPASARPSTRSTAASGSRISALPSTKRSVSVGLTSKLQQAKAESQRSVSPVKKPSALPNGSAMGLPSATTSKIGSGNKTIATSRPTKPRTGLAGAFVPPVKRAPAPKPVAAADAEESQPAENVRVVSNSSAALREQIAAAKAAARKQRESEEKRESLSSQPLSTNGDSGVDFETHADPFGQAPRDEKHVLKYRVHNARMSGKLNIAAMSLKEMPEEVLKMYDAAAMAESKVNWAEVVDLTKFIAADNEFERIEDAVFPDRSNEDLAADEDATGNQFGGLELLDLHGNALQALPMGLRRLERLTHLNITHNKLENSALDVIIQISTLKELKIGNNNLTGNLPSSLCALTKLEVLDIQANRLLSLPEAIADLTGLRVLNVSGNQLTALPMEALVQLPLIELDASSNALIASLFPLGAPGQHLTLQSLNVSNNSLAALTFLETLDMPKLRTLHITNNQMAQLPSVASWHELNTLHAGDNKIVDFPEGFTSLTKLRTANFTSNEIRMLDPEICRMESLESLVLAANPLREKKFLTMNAADIKRDLRARLAPGDETATDVNEPSSPITVLGAESGDSQWSVKGNGLLSLSGKDLAEDLDEDLSTFLSNNSVRQLELQDSGVTVIPPVLSLVKDLKTLNLSGNPLAAEYLTDEIALPALQELNLSNCRLKSLDLLMTFLQAPNLKILDVGANRLTGDLPALRTVFPQLTTLFATSNKIRSISAEALRGLTTANLASNDIESLPAEIGLLWDEGLRNFDVSSNAFRVPNYRLLDKGTEATLRWLRDRLPAPETGKADEWD</sequence>
<feature type="compositionally biased region" description="Low complexity" evidence="3">
    <location>
        <begin position="114"/>
        <end position="129"/>
    </location>
</feature>
<feature type="region of interest" description="Disordered" evidence="3">
    <location>
        <begin position="1"/>
        <end position="456"/>
    </location>
</feature>
<feature type="compositionally biased region" description="Pro residues" evidence="3">
    <location>
        <begin position="228"/>
        <end position="237"/>
    </location>
</feature>
<evidence type="ECO:0000313" key="4">
    <source>
        <dbReference type="EMBL" id="KAF2210197.1"/>
    </source>
</evidence>
<organism evidence="4 5">
    <name type="scientific">Cercospora zeae-maydis SCOH1-5</name>
    <dbReference type="NCBI Taxonomy" id="717836"/>
    <lineage>
        <taxon>Eukaryota</taxon>
        <taxon>Fungi</taxon>
        <taxon>Dikarya</taxon>
        <taxon>Ascomycota</taxon>
        <taxon>Pezizomycotina</taxon>
        <taxon>Dothideomycetes</taxon>
        <taxon>Dothideomycetidae</taxon>
        <taxon>Mycosphaerellales</taxon>
        <taxon>Mycosphaerellaceae</taxon>
        <taxon>Cercospora</taxon>
    </lineage>
</organism>
<dbReference type="SMART" id="SM00369">
    <property type="entry name" value="LRR_TYP"/>
    <property type="match status" value="7"/>
</dbReference>
<dbReference type="InterPro" id="IPR050216">
    <property type="entry name" value="LRR_domain-containing"/>
</dbReference>
<dbReference type="GO" id="GO:0005737">
    <property type="term" value="C:cytoplasm"/>
    <property type="evidence" value="ECO:0007669"/>
    <property type="project" value="TreeGrafter"/>
</dbReference>
<evidence type="ECO:0000313" key="5">
    <source>
        <dbReference type="Proteomes" id="UP000799539"/>
    </source>
</evidence>
<feature type="compositionally biased region" description="Low complexity" evidence="3">
    <location>
        <begin position="55"/>
        <end position="92"/>
    </location>
</feature>
<evidence type="ECO:0000256" key="2">
    <source>
        <dbReference type="ARBA" id="ARBA00022737"/>
    </source>
</evidence>
<dbReference type="InterPro" id="IPR032675">
    <property type="entry name" value="LRR_dom_sf"/>
</dbReference>
<reference evidence="4" key="1">
    <citation type="journal article" date="2020" name="Stud. Mycol.">
        <title>101 Dothideomycetes genomes: a test case for predicting lifestyles and emergence of pathogens.</title>
        <authorList>
            <person name="Haridas S."/>
            <person name="Albert R."/>
            <person name="Binder M."/>
            <person name="Bloem J."/>
            <person name="Labutti K."/>
            <person name="Salamov A."/>
            <person name="Andreopoulos B."/>
            <person name="Baker S."/>
            <person name="Barry K."/>
            <person name="Bills G."/>
            <person name="Bluhm B."/>
            <person name="Cannon C."/>
            <person name="Castanera R."/>
            <person name="Culley D."/>
            <person name="Daum C."/>
            <person name="Ezra D."/>
            <person name="Gonzalez J."/>
            <person name="Henrissat B."/>
            <person name="Kuo A."/>
            <person name="Liang C."/>
            <person name="Lipzen A."/>
            <person name="Lutzoni F."/>
            <person name="Magnuson J."/>
            <person name="Mondo S."/>
            <person name="Nolan M."/>
            <person name="Ohm R."/>
            <person name="Pangilinan J."/>
            <person name="Park H.-J."/>
            <person name="Ramirez L."/>
            <person name="Alfaro M."/>
            <person name="Sun H."/>
            <person name="Tritt A."/>
            <person name="Yoshinaga Y."/>
            <person name="Zwiers L.-H."/>
            <person name="Turgeon B."/>
            <person name="Goodwin S."/>
            <person name="Spatafora J."/>
            <person name="Crous P."/>
            <person name="Grigoriev I."/>
        </authorList>
    </citation>
    <scope>NUCLEOTIDE SEQUENCE</scope>
    <source>
        <strain evidence="4">SCOH1-5</strain>
    </source>
</reference>
<evidence type="ECO:0000256" key="3">
    <source>
        <dbReference type="SAM" id="MobiDB-lite"/>
    </source>
</evidence>
<dbReference type="AlphaFoldDB" id="A0A6A6F9X3"/>
<feature type="compositionally biased region" description="Polar residues" evidence="3">
    <location>
        <begin position="339"/>
        <end position="357"/>
    </location>
</feature>
<feature type="compositionally biased region" description="Low complexity" evidence="3">
    <location>
        <begin position="30"/>
        <end position="42"/>
    </location>
</feature>
<gene>
    <name evidence="4" type="ORF">CERZMDRAFT_45808</name>
</gene>
<dbReference type="InterPro" id="IPR003591">
    <property type="entry name" value="Leu-rich_rpt_typical-subtyp"/>
</dbReference>
<feature type="compositionally biased region" description="Polar residues" evidence="3">
    <location>
        <begin position="141"/>
        <end position="151"/>
    </location>
</feature>
<dbReference type="InterPro" id="IPR001611">
    <property type="entry name" value="Leu-rich_rpt"/>
</dbReference>